<proteinExistence type="predicted"/>
<evidence type="ECO:0000313" key="1">
    <source>
        <dbReference type="EMBL" id="KIO73510.1"/>
    </source>
</evidence>
<gene>
    <name evidence="1" type="ORF">B4167_2032</name>
</gene>
<reference evidence="1 2" key="1">
    <citation type="submission" date="2015-01" db="EMBL/GenBank/DDBJ databases">
        <title>Draft Genome Sequences of Four Bacillus thermoamylovorans Strains, Isolated From Food Products.</title>
        <authorList>
            <person name="Krawcyk A.O."/>
            <person name="Berendsen E.M."/>
            <person name="Eijlander R.T."/>
            <person name="de Jong A."/>
            <person name="Wells-Bennik M."/>
            <person name="Kuipers O.P."/>
        </authorList>
    </citation>
    <scope>NUCLEOTIDE SEQUENCE [LARGE SCALE GENOMIC DNA]</scope>
    <source>
        <strain evidence="1 2">B4167</strain>
    </source>
</reference>
<name>A0ABD4A9V8_9BACI</name>
<accession>A0ABD4A9V8</accession>
<evidence type="ECO:0000313" key="2">
    <source>
        <dbReference type="Proteomes" id="UP000032076"/>
    </source>
</evidence>
<dbReference type="EMBL" id="JXLU01000034">
    <property type="protein sequence ID" value="KIO73510.1"/>
    <property type="molecule type" value="Genomic_DNA"/>
</dbReference>
<dbReference type="AlphaFoldDB" id="A0ABD4A9V8"/>
<organism evidence="1 2">
    <name type="scientific">Caldibacillus thermoamylovorans</name>
    <dbReference type="NCBI Taxonomy" id="35841"/>
    <lineage>
        <taxon>Bacteria</taxon>
        <taxon>Bacillati</taxon>
        <taxon>Bacillota</taxon>
        <taxon>Bacilli</taxon>
        <taxon>Bacillales</taxon>
        <taxon>Bacillaceae</taxon>
        <taxon>Caldibacillus</taxon>
    </lineage>
</organism>
<comment type="caution">
    <text evidence="1">The sequence shown here is derived from an EMBL/GenBank/DDBJ whole genome shotgun (WGS) entry which is preliminary data.</text>
</comment>
<sequence>MRLFFRNIPFSNTYFVEETSLTATFSDSNFPIRQIFESFSNTVTFPDSNAYFG</sequence>
<protein>
    <submittedName>
        <fullName evidence="1">Uncharacterized protein</fullName>
    </submittedName>
</protein>
<dbReference type="Proteomes" id="UP000032076">
    <property type="component" value="Unassembled WGS sequence"/>
</dbReference>